<feature type="transmembrane region" description="Helical" evidence="8">
    <location>
        <begin position="292"/>
        <end position="310"/>
    </location>
</feature>
<evidence type="ECO:0000256" key="2">
    <source>
        <dbReference type="ARBA" id="ARBA00022475"/>
    </source>
</evidence>
<sequence length="516" mass="58592">MTNDQPLKSEFKLLLGLSIAAIFLWLVALGNLPLRDWDEGYYGIVARDMLRSGNWLYPTYLGEPFLLKPPLMMWLITISYHWGGINEFTTRLPGALLTACGVPLLYLLGKEVFSYRLPAVFSALVYLTLLPVVRHGRLAMLDGVINTFFIFSLWFLLKARHNDRACIGVGIGLGAIALTKGILVLALGAIAGIFLLVNKQIRLLISPYLWLGIFLGFLPVIVWYLLQIQHYGDLFIQVHFHSQSFERLSTSLDGHQGEFWYYFIELIKYTVPWLLFLPGGFLLAWQQRNQSWGSLVLIGSIIYMGTISLMGTKLPWYIMPVYPFVALAVGAYLEKLWQNNKKYSKFFVGIFIFLAFAALGGGIYLLLTDPQPILIVMAVFLMLTMVYTALRIQQNNRIFIPILFVGIYTTLLLFVTSKSWVWELNEAFPVKPVAALIQMHTPPNTEVYTSFAYDRPSLDFYSDRQVIAKDVATLQQLKSRTAYMLLDRTTLEILQLPNNSHSFGTVEGFTLIISGL</sequence>
<feature type="transmembrane region" description="Helical" evidence="8">
    <location>
        <begin position="316"/>
        <end position="334"/>
    </location>
</feature>
<proteinExistence type="predicted"/>
<evidence type="ECO:0000256" key="6">
    <source>
        <dbReference type="ARBA" id="ARBA00022989"/>
    </source>
</evidence>
<feature type="transmembrane region" description="Helical" evidence="8">
    <location>
        <begin position="346"/>
        <end position="367"/>
    </location>
</feature>
<dbReference type="EMBL" id="MRCB01000021">
    <property type="protein sequence ID" value="OKH21321.1"/>
    <property type="molecule type" value="Genomic_DNA"/>
</dbReference>
<keyword evidence="3" id="KW-0328">Glycosyltransferase</keyword>
<keyword evidence="11" id="KW-1185">Reference proteome</keyword>
<organism evidence="10 11">
    <name type="scientific">Hydrococcus rivularis NIES-593</name>
    <dbReference type="NCBI Taxonomy" id="1921803"/>
    <lineage>
        <taxon>Bacteria</taxon>
        <taxon>Bacillati</taxon>
        <taxon>Cyanobacteriota</taxon>
        <taxon>Cyanophyceae</taxon>
        <taxon>Pleurocapsales</taxon>
        <taxon>Hydrococcaceae</taxon>
        <taxon>Hydrococcus</taxon>
    </lineage>
</organism>
<dbReference type="STRING" id="1921803.NIES593_16105"/>
<evidence type="ECO:0000259" key="9">
    <source>
        <dbReference type="Pfam" id="PF13231"/>
    </source>
</evidence>
<dbReference type="PANTHER" id="PTHR33908:SF3">
    <property type="entry name" value="UNDECAPRENYL PHOSPHATE-ALPHA-4-AMINO-4-DEOXY-L-ARABINOSE ARABINOSYL TRANSFERASE"/>
    <property type="match status" value="1"/>
</dbReference>
<dbReference type="OrthoDB" id="9810951at2"/>
<keyword evidence="6 8" id="KW-1133">Transmembrane helix</keyword>
<evidence type="ECO:0000256" key="3">
    <source>
        <dbReference type="ARBA" id="ARBA00022676"/>
    </source>
</evidence>
<gene>
    <name evidence="10" type="ORF">NIES593_16105</name>
</gene>
<dbReference type="GO" id="GO:0016763">
    <property type="term" value="F:pentosyltransferase activity"/>
    <property type="evidence" value="ECO:0007669"/>
    <property type="project" value="TreeGrafter"/>
</dbReference>
<dbReference type="InterPro" id="IPR038731">
    <property type="entry name" value="RgtA/B/C-like"/>
</dbReference>
<keyword evidence="7 8" id="KW-0472">Membrane</keyword>
<comment type="subcellular location">
    <subcellularLocation>
        <location evidence="1">Cell membrane</location>
        <topology evidence="1">Multi-pass membrane protein</topology>
    </subcellularLocation>
</comment>
<feature type="transmembrane region" description="Helical" evidence="8">
    <location>
        <begin position="140"/>
        <end position="157"/>
    </location>
</feature>
<evidence type="ECO:0000313" key="11">
    <source>
        <dbReference type="Proteomes" id="UP000186868"/>
    </source>
</evidence>
<feature type="transmembrane region" description="Helical" evidence="8">
    <location>
        <begin position="208"/>
        <end position="226"/>
    </location>
</feature>
<dbReference type="GO" id="GO:0009103">
    <property type="term" value="P:lipopolysaccharide biosynthetic process"/>
    <property type="evidence" value="ECO:0007669"/>
    <property type="project" value="UniProtKB-ARBA"/>
</dbReference>
<feature type="domain" description="Glycosyltransferase RgtA/B/C/D-like" evidence="9">
    <location>
        <begin position="68"/>
        <end position="223"/>
    </location>
</feature>
<name>A0A1U7HCQ0_9CYAN</name>
<evidence type="ECO:0000313" key="10">
    <source>
        <dbReference type="EMBL" id="OKH21321.1"/>
    </source>
</evidence>
<reference evidence="10 11" key="1">
    <citation type="submission" date="2016-11" db="EMBL/GenBank/DDBJ databases">
        <title>Draft Genome Sequences of Nine Cyanobacterial Strains from Diverse Habitats.</title>
        <authorList>
            <person name="Zhu T."/>
            <person name="Hou S."/>
            <person name="Lu X."/>
            <person name="Hess W.R."/>
        </authorList>
    </citation>
    <scope>NUCLEOTIDE SEQUENCE [LARGE SCALE GENOMIC DNA]</scope>
    <source>
        <strain evidence="10 11">NIES-593</strain>
    </source>
</reference>
<keyword evidence="2" id="KW-1003">Cell membrane</keyword>
<dbReference type="PANTHER" id="PTHR33908">
    <property type="entry name" value="MANNOSYLTRANSFERASE YKCB-RELATED"/>
    <property type="match status" value="1"/>
</dbReference>
<dbReference type="Pfam" id="PF13231">
    <property type="entry name" value="PMT_2"/>
    <property type="match status" value="1"/>
</dbReference>
<feature type="transmembrane region" description="Helical" evidence="8">
    <location>
        <begin position="12"/>
        <end position="32"/>
    </location>
</feature>
<evidence type="ECO:0000256" key="7">
    <source>
        <dbReference type="ARBA" id="ARBA00023136"/>
    </source>
</evidence>
<dbReference type="GO" id="GO:0010041">
    <property type="term" value="P:response to iron(III) ion"/>
    <property type="evidence" value="ECO:0007669"/>
    <property type="project" value="TreeGrafter"/>
</dbReference>
<dbReference type="GO" id="GO:0005886">
    <property type="term" value="C:plasma membrane"/>
    <property type="evidence" value="ECO:0007669"/>
    <property type="project" value="UniProtKB-SubCell"/>
</dbReference>
<feature type="transmembrane region" description="Helical" evidence="8">
    <location>
        <begin position="402"/>
        <end position="422"/>
    </location>
</feature>
<feature type="transmembrane region" description="Helical" evidence="8">
    <location>
        <begin position="115"/>
        <end position="133"/>
    </location>
</feature>
<protein>
    <submittedName>
        <fullName evidence="10">Phospholipid carrier-dependent glycosyltransferase</fullName>
    </submittedName>
</protein>
<dbReference type="InterPro" id="IPR050297">
    <property type="entry name" value="LipidA_mod_glycosyltrf_83"/>
</dbReference>
<dbReference type="Proteomes" id="UP000186868">
    <property type="component" value="Unassembled WGS sequence"/>
</dbReference>
<feature type="transmembrane region" description="Helical" evidence="8">
    <location>
        <begin position="169"/>
        <end position="196"/>
    </location>
</feature>
<comment type="caution">
    <text evidence="10">The sequence shown here is derived from an EMBL/GenBank/DDBJ whole genome shotgun (WGS) entry which is preliminary data.</text>
</comment>
<keyword evidence="4 10" id="KW-0808">Transferase</keyword>
<evidence type="ECO:0000256" key="8">
    <source>
        <dbReference type="SAM" id="Phobius"/>
    </source>
</evidence>
<accession>A0A1U7HCQ0</accession>
<keyword evidence="5 8" id="KW-0812">Transmembrane</keyword>
<dbReference type="RefSeq" id="WP_073600557.1">
    <property type="nucleotide sequence ID" value="NZ_MRCB01000021.1"/>
</dbReference>
<feature type="transmembrane region" description="Helical" evidence="8">
    <location>
        <begin position="259"/>
        <end position="285"/>
    </location>
</feature>
<dbReference type="AlphaFoldDB" id="A0A1U7HCQ0"/>
<evidence type="ECO:0000256" key="4">
    <source>
        <dbReference type="ARBA" id="ARBA00022679"/>
    </source>
</evidence>
<evidence type="ECO:0000256" key="1">
    <source>
        <dbReference type="ARBA" id="ARBA00004651"/>
    </source>
</evidence>
<evidence type="ECO:0000256" key="5">
    <source>
        <dbReference type="ARBA" id="ARBA00022692"/>
    </source>
</evidence>
<feature type="transmembrane region" description="Helical" evidence="8">
    <location>
        <begin position="373"/>
        <end position="390"/>
    </location>
</feature>